<dbReference type="Pfam" id="PF01252">
    <property type="entry name" value="Peptidase_A8"/>
    <property type="match status" value="1"/>
</dbReference>
<feature type="transmembrane region" description="Helical" evidence="9">
    <location>
        <begin position="177"/>
        <end position="195"/>
    </location>
</feature>
<dbReference type="Proteomes" id="UP000249645">
    <property type="component" value="Unassembled WGS sequence"/>
</dbReference>
<evidence type="ECO:0000256" key="10">
    <source>
        <dbReference type="RuleBase" id="RU004181"/>
    </source>
</evidence>
<comment type="similarity">
    <text evidence="1 9 10">Belongs to the peptidase A8 family.</text>
</comment>
<keyword evidence="8 9" id="KW-0472">Membrane</keyword>
<dbReference type="PRINTS" id="PR00781">
    <property type="entry name" value="LIPOSIGPTASE"/>
</dbReference>
<keyword evidence="4 9" id="KW-0812">Transmembrane</keyword>
<evidence type="ECO:0000313" key="11">
    <source>
        <dbReference type="EMBL" id="PZP49872.1"/>
    </source>
</evidence>
<dbReference type="GO" id="GO:0005886">
    <property type="term" value="C:plasma membrane"/>
    <property type="evidence" value="ECO:0007669"/>
    <property type="project" value="UniProtKB-SubCell"/>
</dbReference>
<gene>
    <name evidence="9" type="primary">lspA</name>
    <name evidence="11" type="ORF">DI598_06835</name>
</gene>
<feature type="active site" evidence="9">
    <location>
        <position position="182"/>
    </location>
</feature>
<comment type="caution">
    <text evidence="11">The sequence shown here is derived from an EMBL/GenBank/DDBJ whole genome shotgun (WGS) entry which is preliminary data.</text>
</comment>
<accession>A0A2W5H2J5</accession>
<evidence type="ECO:0000256" key="4">
    <source>
        <dbReference type="ARBA" id="ARBA00022692"/>
    </source>
</evidence>
<evidence type="ECO:0000256" key="6">
    <source>
        <dbReference type="ARBA" id="ARBA00022801"/>
    </source>
</evidence>
<dbReference type="EC" id="3.4.23.36" evidence="9"/>
<evidence type="ECO:0000256" key="8">
    <source>
        <dbReference type="ARBA" id="ARBA00023136"/>
    </source>
</evidence>
<feature type="active site" evidence="9">
    <location>
        <position position="148"/>
    </location>
</feature>
<evidence type="ECO:0000256" key="2">
    <source>
        <dbReference type="ARBA" id="ARBA00022475"/>
    </source>
</evidence>
<keyword evidence="11" id="KW-0449">Lipoprotein</keyword>
<proteinExistence type="inferred from homology"/>
<dbReference type="HAMAP" id="MF_00161">
    <property type="entry name" value="LspA"/>
    <property type="match status" value="1"/>
</dbReference>
<comment type="function">
    <text evidence="9">This protein specifically catalyzes the removal of signal peptides from prolipoproteins.</text>
</comment>
<evidence type="ECO:0000256" key="7">
    <source>
        <dbReference type="ARBA" id="ARBA00022989"/>
    </source>
</evidence>
<keyword evidence="6 9" id="KW-0378">Hydrolase</keyword>
<comment type="catalytic activity">
    <reaction evidence="9">
        <text>Release of signal peptides from bacterial membrane prolipoproteins. Hydrolyzes -Xaa-Yaa-Zaa-|-(S,diacylglyceryl)Cys-, in which Xaa is hydrophobic (preferably Leu), and Yaa (Ala or Ser) and Zaa (Gly or Ala) have small, neutral side chains.</text>
        <dbReference type="EC" id="3.4.23.36"/>
    </reaction>
</comment>
<dbReference type="InterPro" id="IPR001872">
    <property type="entry name" value="Peptidase_A8"/>
</dbReference>
<protein>
    <recommendedName>
        <fullName evidence="9">Lipoprotein signal peptidase</fullName>
        <ecNumber evidence="9">3.4.23.36</ecNumber>
    </recommendedName>
    <alternativeName>
        <fullName evidence="9">Prolipoprotein signal peptidase</fullName>
    </alternativeName>
    <alternativeName>
        <fullName evidence="9">Signal peptidase II</fullName>
        <shortName evidence="9">SPase II</shortName>
    </alternativeName>
</protein>
<evidence type="ECO:0000256" key="5">
    <source>
        <dbReference type="ARBA" id="ARBA00022750"/>
    </source>
</evidence>
<keyword evidence="2 9" id="KW-1003">Cell membrane</keyword>
<sequence>MKVRHVALIIILLLLIDQFIKIYIKTHYYLGEEHLVLGSWFRLHFIENEGMAWGMKFGGDWGKMALTLFRLVAVVWGCFYIKRLVAENKHKGFLVCVALIFAGAAGNLIDSLFYGLMFNESDPYMRNVATLFPKGGGYTSFLHGRVVDMFYFPMIDTVLPSWVPFWGGQRFTFFDPVFNFADACISTGVITLIVFQSKFFPAKKEEKDKDGETITQ</sequence>
<dbReference type="AlphaFoldDB" id="A0A2W5H2J5"/>
<keyword evidence="5 9" id="KW-0064">Aspartyl protease</keyword>
<dbReference type="GO" id="GO:0004190">
    <property type="term" value="F:aspartic-type endopeptidase activity"/>
    <property type="evidence" value="ECO:0007669"/>
    <property type="project" value="UniProtKB-UniRule"/>
</dbReference>
<dbReference type="NCBIfam" id="NF011369">
    <property type="entry name" value="PRK14788.1"/>
    <property type="match status" value="1"/>
</dbReference>
<dbReference type="PANTHER" id="PTHR33695">
    <property type="entry name" value="LIPOPROTEIN SIGNAL PEPTIDASE"/>
    <property type="match status" value="1"/>
</dbReference>
<evidence type="ECO:0000256" key="9">
    <source>
        <dbReference type="HAMAP-Rule" id="MF_00161"/>
    </source>
</evidence>
<name>A0A2W5H2J5_9SPHI</name>
<comment type="caution">
    <text evidence="9">Lacks conserved residue(s) required for the propagation of feature annotation.</text>
</comment>
<organism evidence="11 12">
    <name type="scientific">Pseudopedobacter saltans</name>
    <dbReference type="NCBI Taxonomy" id="151895"/>
    <lineage>
        <taxon>Bacteria</taxon>
        <taxon>Pseudomonadati</taxon>
        <taxon>Bacteroidota</taxon>
        <taxon>Sphingobacteriia</taxon>
        <taxon>Sphingobacteriales</taxon>
        <taxon>Sphingobacteriaceae</taxon>
        <taxon>Pseudopedobacter</taxon>
    </lineage>
</organism>
<feature type="transmembrane region" description="Helical" evidence="9">
    <location>
        <begin position="93"/>
        <end position="117"/>
    </location>
</feature>
<dbReference type="GO" id="GO:0006508">
    <property type="term" value="P:proteolysis"/>
    <property type="evidence" value="ECO:0007669"/>
    <property type="project" value="UniProtKB-KW"/>
</dbReference>
<evidence type="ECO:0000256" key="3">
    <source>
        <dbReference type="ARBA" id="ARBA00022670"/>
    </source>
</evidence>
<reference evidence="11 12" key="1">
    <citation type="submission" date="2017-11" db="EMBL/GenBank/DDBJ databases">
        <title>Infants hospitalized years apart are colonized by the same room-sourced microbial strains.</title>
        <authorList>
            <person name="Brooks B."/>
            <person name="Olm M.R."/>
            <person name="Firek B.A."/>
            <person name="Baker R."/>
            <person name="Thomas B.C."/>
            <person name="Morowitz M.J."/>
            <person name="Banfield J.F."/>
        </authorList>
    </citation>
    <scope>NUCLEOTIDE SEQUENCE [LARGE SCALE GENOMIC DNA]</scope>
    <source>
        <strain evidence="11">S2_009_000_R2_76</strain>
    </source>
</reference>
<comment type="subcellular location">
    <subcellularLocation>
        <location evidence="9">Cell membrane</location>
        <topology evidence="9">Multi-pass membrane protein</topology>
    </subcellularLocation>
</comment>
<evidence type="ECO:0000313" key="12">
    <source>
        <dbReference type="Proteomes" id="UP000249645"/>
    </source>
</evidence>
<comment type="pathway">
    <text evidence="9">Protein modification; lipoprotein biosynthesis (signal peptide cleavage).</text>
</comment>
<keyword evidence="7 9" id="KW-1133">Transmembrane helix</keyword>
<keyword evidence="3 9" id="KW-0645">Protease</keyword>
<evidence type="ECO:0000256" key="1">
    <source>
        <dbReference type="ARBA" id="ARBA00006139"/>
    </source>
</evidence>
<dbReference type="EMBL" id="QFOI01000091">
    <property type="protein sequence ID" value="PZP49872.1"/>
    <property type="molecule type" value="Genomic_DNA"/>
</dbReference>
<feature type="transmembrane region" description="Helical" evidence="9">
    <location>
        <begin position="61"/>
        <end position="81"/>
    </location>
</feature>
<dbReference type="UniPathway" id="UPA00665"/>
<dbReference type="PANTHER" id="PTHR33695:SF1">
    <property type="entry name" value="LIPOPROTEIN SIGNAL PEPTIDASE"/>
    <property type="match status" value="1"/>
</dbReference>